<dbReference type="Proteomes" id="UP000194236">
    <property type="component" value="Unassembled WGS sequence"/>
</dbReference>
<keyword evidence="1" id="KW-0812">Transmembrane</keyword>
<evidence type="ECO:0000313" key="3">
    <source>
        <dbReference type="Proteomes" id="UP000194236"/>
    </source>
</evidence>
<reference evidence="2 3" key="1">
    <citation type="submission" date="2017-03" db="EMBL/GenBank/DDBJ databases">
        <title>Genome Survey of Euroglyphus maynei.</title>
        <authorList>
            <person name="Arlian L.G."/>
            <person name="Morgan M.S."/>
            <person name="Rider S.D."/>
        </authorList>
    </citation>
    <scope>NUCLEOTIDE SEQUENCE [LARGE SCALE GENOMIC DNA]</scope>
    <source>
        <strain evidence="2">Arlian Lab</strain>
        <tissue evidence="2">Whole body</tissue>
    </source>
</reference>
<feature type="non-terminal residue" evidence="2">
    <location>
        <position position="166"/>
    </location>
</feature>
<feature type="transmembrane region" description="Helical" evidence="1">
    <location>
        <begin position="20"/>
        <end position="40"/>
    </location>
</feature>
<keyword evidence="1" id="KW-0472">Membrane</keyword>
<evidence type="ECO:0000313" key="2">
    <source>
        <dbReference type="EMBL" id="OTF78167.1"/>
    </source>
</evidence>
<gene>
    <name evidence="2" type="ORF">BLA29_008574</name>
</gene>
<dbReference type="AlphaFoldDB" id="A0A1Y3BD98"/>
<dbReference type="EMBL" id="MUJZ01029162">
    <property type="protein sequence ID" value="OTF78167.1"/>
    <property type="molecule type" value="Genomic_DNA"/>
</dbReference>
<keyword evidence="3" id="KW-1185">Reference proteome</keyword>
<sequence>MDYKKSCNKTINIDTILNYLGNIVFIAGLLSTSFVFTTAIPEYRCSIAVCDEQQNAVRTKNELFTKSFLPFTTPMKNSYEFDNCYSYGMNQPNNNGTTSSSCILQSFDNQTKRTCDSFIFNHEYFQSTIVTEYKLYCNNEWIVQLIQSLFFFGVLVGAIVNGILAD</sequence>
<name>A0A1Y3BD98_EURMA</name>
<feature type="transmembrane region" description="Helical" evidence="1">
    <location>
        <begin position="141"/>
        <end position="164"/>
    </location>
</feature>
<comment type="caution">
    <text evidence="2">The sequence shown here is derived from an EMBL/GenBank/DDBJ whole genome shotgun (WGS) entry which is preliminary data.</text>
</comment>
<dbReference type="OrthoDB" id="8049622at2759"/>
<keyword evidence="1" id="KW-1133">Transmembrane helix</keyword>
<protein>
    <recommendedName>
        <fullName evidence="4">Organic cation transporter-like protein</fullName>
    </recommendedName>
</protein>
<organism evidence="2 3">
    <name type="scientific">Euroglyphus maynei</name>
    <name type="common">Mayne's house dust mite</name>
    <dbReference type="NCBI Taxonomy" id="6958"/>
    <lineage>
        <taxon>Eukaryota</taxon>
        <taxon>Metazoa</taxon>
        <taxon>Ecdysozoa</taxon>
        <taxon>Arthropoda</taxon>
        <taxon>Chelicerata</taxon>
        <taxon>Arachnida</taxon>
        <taxon>Acari</taxon>
        <taxon>Acariformes</taxon>
        <taxon>Sarcoptiformes</taxon>
        <taxon>Astigmata</taxon>
        <taxon>Psoroptidia</taxon>
        <taxon>Analgoidea</taxon>
        <taxon>Pyroglyphidae</taxon>
        <taxon>Pyroglyphinae</taxon>
        <taxon>Euroglyphus</taxon>
    </lineage>
</organism>
<accession>A0A1Y3BD98</accession>
<proteinExistence type="predicted"/>
<evidence type="ECO:0008006" key="4">
    <source>
        <dbReference type="Google" id="ProtNLM"/>
    </source>
</evidence>
<evidence type="ECO:0000256" key="1">
    <source>
        <dbReference type="SAM" id="Phobius"/>
    </source>
</evidence>